<comment type="caution">
    <text evidence="2">The sequence shown here is derived from an EMBL/GenBank/DDBJ whole genome shotgun (WGS) entry which is preliminary data.</text>
</comment>
<sequence length="50" mass="5205">MWEKLIIAAIVVAALAYTIRRMVRSGKSPSCGCGCSSCGGAPSDRDKCGQ</sequence>
<evidence type="ECO:0000256" key="1">
    <source>
        <dbReference type="SAM" id="MobiDB-lite"/>
    </source>
</evidence>
<evidence type="ECO:0000313" key="2">
    <source>
        <dbReference type="EMBL" id="KUG29312.1"/>
    </source>
</evidence>
<feature type="region of interest" description="Disordered" evidence="1">
    <location>
        <begin position="27"/>
        <end position="50"/>
    </location>
</feature>
<evidence type="ECO:0008006" key="3">
    <source>
        <dbReference type="Google" id="ProtNLM"/>
    </source>
</evidence>
<dbReference type="AlphaFoldDB" id="A0A0W8G861"/>
<protein>
    <recommendedName>
        <fullName evidence="3">FeoB-associated Cys-rich membrane protein</fullName>
    </recommendedName>
</protein>
<dbReference type="Pfam" id="PF12669">
    <property type="entry name" value="FeoB_associated"/>
    <property type="match status" value="1"/>
</dbReference>
<proteinExistence type="predicted"/>
<reference evidence="2" key="1">
    <citation type="journal article" date="2015" name="Proc. Natl. Acad. Sci. U.S.A.">
        <title>Networks of energetic and metabolic interactions define dynamics in microbial communities.</title>
        <authorList>
            <person name="Embree M."/>
            <person name="Liu J.K."/>
            <person name="Al-Bassam M.M."/>
            <person name="Zengler K."/>
        </authorList>
    </citation>
    <scope>NUCLEOTIDE SEQUENCE</scope>
</reference>
<gene>
    <name evidence="2" type="ORF">ASZ90_000797</name>
</gene>
<dbReference type="EMBL" id="LNQE01000102">
    <property type="protein sequence ID" value="KUG29312.1"/>
    <property type="molecule type" value="Genomic_DNA"/>
</dbReference>
<accession>A0A0W8G861</accession>
<organism evidence="2">
    <name type="scientific">hydrocarbon metagenome</name>
    <dbReference type="NCBI Taxonomy" id="938273"/>
    <lineage>
        <taxon>unclassified sequences</taxon>
        <taxon>metagenomes</taxon>
        <taxon>ecological metagenomes</taxon>
    </lineage>
</organism>
<name>A0A0W8G861_9ZZZZ</name>